<dbReference type="Proteomes" id="UP001144256">
    <property type="component" value="Unassembled WGS sequence"/>
</dbReference>
<sequence>MSNSFYASKNQIQLKAINQIPHSNKIQGTIISKNLMSIKWETLPDNQAASNGNALYVWQNTGLPWGQGQSPLQYDTIKENSQTGDQVFKFNVEKKPYIVAYSTSASGSSFCATLQFNPGSAEGVPSFTTIELVEPALGDNSLIAKFTTPIGNNPKANNNWIGLWEGAKVTYDGSNRIKKIMVESNVSSDTQLMNNLSLTVDTTYTLGYACGPQDSDLTAFVTFTTSPY</sequence>
<name>A0A9W6DDV1_9FIRM</name>
<evidence type="ECO:0000313" key="2">
    <source>
        <dbReference type="Proteomes" id="UP001144256"/>
    </source>
</evidence>
<gene>
    <name evidence="1" type="ORF">SH1V18_01570</name>
</gene>
<dbReference type="AlphaFoldDB" id="A0A9W6DDV1"/>
<comment type="caution">
    <text evidence="1">The sequence shown here is derived from an EMBL/GenBank/DDBJ whole genome shotgun (WGS) entry which is preliminary data.</text>
</comment>
<accession>A0A9W6DDV1</accession>
<protein>
    <submittedName>
        <fullName evidence="1">Uncharacterized protein</fullName>
    </submittedName>
</protein>
<keyword evidence="2" id="KW-1185">Reference proteome</keyword>
<dbReference type="RefSeq" id="WP_281811205.1">
    <property type="nucleotide sequence ID" value="NZ_BRLB01000001.1"/>
</dbReference>
<proteinExistence type="predicted"/>
<reference evidence="1" key="1">
    <citation type="submission" date="2022-06" db="EMBL/GenBank/DDBJ databases">
        <title>Vallitalea longa sp. nov., an anaerobic bacterium isolated from marine sediment.</title>
        <authorList>
            <person name="Hirano S."/>
            <person name="Terahara T."/>
            <person name="Mori K."/>
            <person name="Hamada M."/>
            <person name="Matsumoto R."/>
            <person name="Kobayashi T."/>
        </authorList>
    </citation>
    <scope>NUCLEOTIDE SEQUENCE</scope>
    <source>
        <strain evidence="1">SH18-1</strain>
    </source>
</reference>
<evidence type="ECO:0000313" key="1">
    <source>
        <dbReference type="EMBL" id="GKX27677.1"/>
    </source>
</evidence>
<dbReference type="EMBL" id="BRLB01000001">
    <property type="protein sequence ID" value="GKX27677.1"/>
    <property type="molecule type" value="Genomic_DNA"/>
</dbReference>
<organism evidence="1 2">
    <name type="scientific">Vallitalea longa</name>
    <dbReference type="NCBI Taxonomy" id="2936439"/>
    <lineage>
        <taxon>Bacteria</taxon>
        <taxon>Bacillati</taxon>
        <taxon>Bacillota</taxon>
        <taxon>Clostridia</taxon>
        <taxon>Lachnospirales</taxon>
        <taxon>Vallitaleaceae</taxon>
        <taxon>Vallitalea</taxon>
    </lineage>
</organism>